<evidence type="ECO:0000313" key="11">
    <source>
        <dbReference type="Proteomes" id="UP001054837"/>
    </source>
</evidence>
<comment type="caution">
    <text evidence="10">The sequence shown here is derived from an EMBL/GenBank/DDBJ whole genome shotgun (WGS) entry which is preliminary data.</text>
</comment>
<keyword evidence="4 9" id="KW-0812">Transmembrane</keyword>
<evidence type="ECO:0000256" key="8">
    <source>
        <dbReference type="ARBA" id="ARBA00045912"/>
    </source>
</evidence>
<feature type="transmembrane region" description="Helical" evidence="9">
    <location>
        <begin position="6"/>
        <end position="27"/>
    </location>
</feature>
<feature type="transmembrane region" description="Helical" evidence="9">
    <location>
        <begin position="177"/>
        <end position="201"/>
    </location>
</feature>
<sequence length="537" mass="62208">MTDNSAVSVAILSASCNIILQVLVRILSSLSNAIIFRFITQEALGVINVRLLLLYSTCHCLSREAFRRSCLSRFDKKNLQKKFNLLWMIVPTCLICSLLMRYIWLYVLEEPDPNLVQHYTAGVNTVIFSVFIESLAEPIYVFSQSSHFVKLKVVMEGTMLTVRSVCMVLCLSRWPNQAMYCFCFSQALSSIVYTFCFYGYFEYYLKSQQQKICPLLITSLHDTLPKFTKYFVEWDDLCLAWSFFKQTLLKQLLTEGERYLMSFFTLLSFAEQGLYDVVNNLGSLAARFVLLPIEDSSYLLFTQILTRDKASQPLENISMALTILGRILKLMILLGLTILTFGYSYSQLLLYLYGGTKLSIGIGLTLMRWHCVYVLLLSINGVSEGFKFAVMSHTEIDRYNNNLVILSAGFLTAAYCLVSIIGCTGFIIANCLNMLLRIMHSLHFIQNYFQVPKYWWMKIVPHSIVITTLFTIMCITSFSEMYLCCNNIYFWIWHLILGACCFFIFLFIVWYKENELIHFVYEQWRKKESPETKSKIN</sequence>
<dbReference type="InterPro" id="IPR007594">
    <property type="entry name" value="RFT1"/>
</dbReference>
<evidence type="ECO:0000256" key="5">
    <source>
        <dbReference type="ARBA" id="ARBA00022824"/>
    </source>
</evidence>
<comment type="pathway">
    <text evidence="2">Protein modification; protein glycosylation.</text>
</comment>
<evidence type="ECO:0000256" key="4">
    <source>
        <dbReference type="ARBA" id="ARBA00022692"/>
    </source>
</evidence>
<comment type="similarity">
    <text evidence="3 9">Belongs to the RFT1 family.</text>
</comment>
<feature type="transmembrane region" description="Helical" evidence="9">
    <location>
        <begin position="488"/>
        <end position="511"/>
    </location>
</feature>
<evidence type="ECO:0000256" key="1">
    <source>
        <dbReference type="ARBA" id="ARBA00004477"/>
    </source>
</evidence>
<evidence type="ECO:0000256" key="7">
    <source>
        <dbReference type="ARBA" id="ARBA00023136"/>
    </source>
</evidence>
<dbReference type="PANTHER" id="PTHR13117:SF5">
    <property type="entry name" value="PROTEIN RFT1 HOMOLOG"/>
    <property type="match status" value="1"/>
</dbReference>
<reference evidence="10 11" key="1">
    <citation type="submission" date="2021-06" db="EMBL/GenBank/DDBJ databases">
        <title>Caerostris darwini draft genome.</title>
        <authorList>
            <person name="Kono N."/>
            <person name="Arakawa K."/>
        </authorList>
    </citation>
    <scope>NUCLEOTIDE SEQUENCE [LARGE SCALE GENOMIC DNA]</scope>
</reference>
<dbReference type="PANTHER" id="PTHR13117">
    <property type="entry name" value="ENDOPLASMIC RETICULUM MULTISPAN TRANSMEMBRANE PROTEIN-RELATED"/>
    <property type="match status" value="1"/>
</dbReference>
<keyword evidence="11" id="KW-1185">Reference proteome</keyword>
<feature type="transmembrane region" description="Helical" evidence="9">
    <location>
        <begin position="403"/>
        <end position="435"/>
    </location>
</feature>
<comment type="subcellular location">
    <subcellularLocation>
        <location evidence="1 9">Endoplasmic reticulum membrane</location>
        <topology evidence="1 9">Multi-pass membrane protein</topology>
    </subcellularLocation>
</comment>
<keyword evidence="7 9" id="KW-0472">Membrane</keyword>
<evidence type="ECO:0000256" key="3">
    <source>
        <dbReference type="ARBA" id="ARBA00010288"/>
    </source>
</evidence>
<dbReference type="AlphaFoldDB" id="A0AAV4RN66"/>
<comment type="caution">
    <text evidence="9">Lacks conserved residue(s) required for the propagation of feature annotation.</text>
</comment>
<comment type="function">
    <text evidence="8 9">Intramembrane glycolipid transporter that operates in the biosynthetic pathway of dolichol-linked oligosaccharides, the glycan precursors employed in protein asparagine (N)-glycosylation. The sequential addition of sugars to dolichol pyrophosphate produces dolichol-linked oligosaccharides containing fourteen sugars, including two GlcNAcs, nine mannoses and three glucoses. Once assembled, the oligosaccharide is transferred from the lipid to nascent proteins by oligosaccharyltransferases. The assembly of dolichol-linked oligosaccharides begins on the cytosolic side of the endoplasmic reticulum membrane and finishes in its lumen. RFT1 could mediate the translocation of the cytosolically oriented intermediate DolPP-GlcNAc2Man5, produced by ALG11, into the ER lumen where dolichol-linked oligosaccharides assembly continues. However, the intramembrane lipid transporter activity could not be confirmed in vitro.</text>
</comment>
<protein>
    <recommendedName>
        <fullName evidence="9">Protein RFT1 homolog</fullName>
    </recommendedName>
</protein>
<proteinExistence type="inferred from homology"/>
<feature type="transmembrane region" description="Helical" evidence="9">
    <location>
        <begin position="358"/>
        <end position="382"/>
    </location>
</feature>
<accession>A0AAV4RN66</accession>
<feature type="transmembrane region" description="Helical" evidence="9">
    <location>
        <begin position="119"/>
        <end position="141"/>
    </location>
</feature>
<name>A0AAV4RN66_9ARAC</name>
<evidence type="ECO:0000256" key="9">
    <source>
        <dbReference type="RuleBase" id="RU365067"/>
    </source>
</evidence>
<evidence type="ECO:0000256" key="2">
    <source>
        <dbReference type="ARBA" id="ARBA00004922"/>
    </source>
</evidence>
<organism evidence="10 11">
    <name type="scientific">Caerostris darwini</name>
    <dbReference type="NCBI Taxonomy" id="1538125"/>
    <lineage>
        <taxon>Eukaryota</taxon>
        <taxon>Metazoa</taxon>
        <taxon>Ecdysozoa</taxon>
        <taxon>Arthropoda</taxon>
        <taxon>Chelicerata</taxon>
        <taxon>Arachnida</taxon>
        <taxon>Araneae</taxon>
        <taxon>Araneomorphae</taxon>
        <taxon>Entelegynae</taxon>
        <taxon>Araneoidea</taxon>
        <taxon>Araneidae</taxon>
        <taxon>Caerostris</taxon>
    </lineage>
</organism>
<evidence type="ECO:0000313" key="10">
    <source>
        <dbReference type="EMBL" id="GIY23693.1"/>
    </source>
</evidence>
<keyword evidence="5" id="KW-0256">Endoplasmic reticulum</keyword>
<dbReference type="Proteomes" id="UP001054837">
    <property type="component" value="Unassembled WGS sequence"/>
</dbReference>
<keyword evidence="6 9" id="KW-1133">Transmembrane helix</keyword>
<dbReference type="Pfam" id="PF04506">
    <property type="entry name" value="Rft-1"/>
    <property type="match status" value="1"/>
</dbReference>
<feature type="transmembrane region" description="Helical" evidence="9">
    <location>
        <begin position="327"/>
        <end position="346"/>
    </location>
</feature>
<evidence type="ECO:0000256" key="6">
    <source>
        <dbReference type="ARBA" id="ARBA00022989"/>
    </source>
</evidence>
<dbReference type="EMBL" id="BPLQ01006574">
    <property type="protein sequence ID" value="GIY23693.1"/>
    <property type="molecule type" value="Genomic_DNA"/>
</dbReference>
<feature type="transmembrane region" description="Helical" evidence="9">
    <location>
        <begin position="85"/>
        <end position="107"/>
    </location>
</feature>
<dbReference type="GO" id="GO:0005789">
    <property type="term" value="C:endoplasmic reticulum membrane"/>
    <property type="evidence" value="ECO:0007669"/>
    <property type="project" value="UniProtKB-SubCell"/>
</dbReference>
<dbReference type="GO" id="GO:0006488">
    <property type="term" value="P:dolichol-linked oligosaccharide biosynthetic process"/>
    <property type="evidence" value="ECO:0007669"/>
    <property type="project" value="InterPro"/>
</dbReference>
<gene>
    <name evidence="10" type="primary">rft1</name>
    <name evidence="10" type="ORF">CDAR_31991</name>
</gene>
<dbReference type="GO" id="GO:0034203">
    <property type="term" value="P:glycolipid translocation"/>
    <property type="evidence" value="ECO:0007669"/>
    <property type="project" value="TreeGrafter"/>
</dbReference>
<feature type="transmembrane region" description="Helical" evidence="9">
    <location>
        <begin position="455"/>
        <end position="476"/>
    </location>
</feature>